<feature type="signal peptide" evidence="2">
    <location>
        <begin position="1"/>
        <end position="29"/>
    </location>
</feature>
<reference evidence="3" key="1">
    <citation type="submission" date="2020-03" db="EMBL/GenBank/DDBJ databases">
        <title>A high-quality chromosome-level genome assembly of a woody plant with both climbing and erect habits, Rhamnella rubrinervis.</title>
        <authorList>
            <person name="Lu Z."/>
            <person name="Yang Y."/>
            <person name="Zhu X."/>
            <person name="Sun Y."/>
        </authorList>
    </citation>
    <scope>NUCLEOTIDE SEQUENCE</scope>
    <source>
        <strain evidence="3">BYM</strain>
        <tissue evidence="3">Leaf</tissue>
    </source>
</reference>
<keyword evidence="4" id="KW-1185">Reference proteome</keyword>
<comment type="caution">
    <text evidence="3">The sequence shown here is derived from an EMBL/GenBank/DDBJ whole genome shotgun (WGS) entry which is preliminary data.</text>
</comment>
<keyword evidence="2" id="KW-0732">Signal</keyword>
<feature type="region of interest" description="Disordered" evidence="1">
    <location>
        <begin position="63"/>
        <end position="94"/>
    </location>
</feature>
<protein>
    <submittedName>
        <fullName evidence="3">Uncharacterized protein</fullName>
    </submittedName>
</protein>
<evidence type="ECO:0000256" key="1">
    <source>
        <dbReference type="SAM" id="MobiDB-lite"/>
    </source>
</evidence>
<organism evidence="3 4">
    <name type="scientific">Rhamnella rubrinervis</name>
    <dbReference type="NCBI Taxonomy" id="2594499"/>
    <lineage>
        <taxon>Eukaryota</taxon>
        <taxon>Viridiplantae</taxon>
        <taxon>Streptophyta</taxon>
        <taxon>Embryophyta</taxon>
        <taxon>Tracheophyta</taxon>
        <taxon>Spermatophyta</taxon>
        <taxon>Magnoliopsida</taxon>
        <taxon>eudicotyledons</taxon>
        <taxon>Gunneridae</taxon>
        <taxon>Pentapetalae</taxon>
        <taxon>rosids</taxon>
        <taxon>fabids</taxon>
        <taxon>Rosales</taxon>
        <taxon>Rhamnaceae</taxon>
        <taxon>rhamnoid group</taxon>
        <taxon>Rhamneae</taxon>
        <taxon>Rhamnella</taxon>
    </lineage>
</organism>
<accession>A0A8K0GYZ0</accession>
<evidence type="ECO:0000313" key="3">
    <source>
        <dbReference type="EMBL" id="KAF3442632.1"/>
    </source>
</evidence>
<dbReference type="Proteomes" id="UP000796880">
    <property type="component" value="Unassembled WGS sequence"/>
</dbReference>
<feature type="chain" id="PRO_5035435381" evidence="2">
    <location>
        <begin position="30"/>
        <end position="94"/>
    </location>
</feature>
<dbReference type="EMBL" id="VOIH02000007">
    <property type="protein sequence ID" value="KAF3442632.1"/>
    <property type="molecule type" value="Genomic_DNA"/>
</dbReference>
<gene>
    <name evidence="3" type="ORF">FNV43_RR16548</name>
</gene>
<dbReference type="OrthoDB" id="994652at2759"/>
<sequence>MMMISCRRSGALFAFVLIAILLLSPLCLCQEEQIIVKRHRILSIRRLLTFPTSMASVSTALSSAAGASMKEPKKAVETSLRKAPASGPNPTQNK</sequence>
<dbReference type="AlphaFoldDB" id="A0A8K0GYZ0"/>
<evidence type="ECO:0000313" key="4">
    <source>
        <dbReference type="Proteomes" id="UP000796880"/>
    </source>
</evidence>
<proteinExistence type="predicted"/>
<feature type="compositionally biased region" description="Basic and acidic residues" evidence="1">
    <location>
        <begin position="70"/>
        <end position="80"/>
    </location>
</feature>
<name>A0A8K0GYZ0_9ROSA</name>
<evidence type="ECO:0000256" key="2">
    <source>
        <dbReference type="SAM" id="SignalP"/>
    </source>
</evidence>